<keyword evidence="6" id="KW-1185">Reference proteome</keyword>
<dbReference type="CDD" id="cd06267">
    <property type="entry name" value="PBP1_LacI_sugar_binding-like"/>
    <property type="match status" value="1"/>
</dbReference>
<dbReference type="AlphaFoldDB" id="A0A3D9S1Y9"/>
<proteinExistence type="predicted"/>
<dbReference type="InterPro" id="IPR028082">
    <property type="entry name" value="Peripla_BP_I"/>
</dbReference>
<dbReference type="RefSeq" id="WP_115877995.1">
    <property type="nucleotide sequence ID" value="NZ_QTTQ01000009.1"/>
</dbReference>
<dbReference type="OrthoDB" id="9768806at2"/>
<dbReference type="InterPro" id="IPR025997">
    <property type="entry name" value="SBP_2_dom"/>
</dbReference>
<dbReference type="GO" id="GO:0003700">
    <property type="term" value="F:DNA-binding transcription factor activity"/>
    <property type="evidence" value="ECO:0007669"/>
    <property type="project" value="TreeGrafter"/>
</dbReference>
<dbReference type="Gene3D" id="3.40.50.2300">
    <property type="match status" value="2"/>
</dbReference>
<dbReference type="SUPFAM" id="SSF47413">
    <property type="entry name" value="lambda repressor-like DNA-binding domains"/>
    <property type="match status" value="1"/>
</dbReference>
<reference evidence="5 6" key="1">
    <citation type="submission" date="2018-08" db="EMBL/GenBank/DDBJ databases">
        <title>Genomic Encyclopedia of Type Strains, Phase III (KMG-III): the genomes of soil and plant-associated and newly described type strains.</title>
        <authorList>
            <person name="Whitman W."/>
        </authorList>
    </citation>
    <scope>NUCLEOTIDE SEQUENCE [LARGE SCALE GENOMIC DNA]</scope>
    <source>
        <strain evidence="5 6">325-5</strain>
    </source>
</reference>
<dbReference type="InterPro" id="IPR010982">
    <property type="entry name" value="Lambda_DNA-bd_dom_sf"/>
</dbReference>
<dbReference type="SUPFAM" id="SSF53822">
    <property type="entry name" value="Periplasmic binding protein-like I"/>
    <property type="match status" value="1"/>
</dbReference>
<evidence type="ECO:0000256" key="3">
    <source>
        <dbReference type="ARBA" id="ARBA00023163"/>
    </source>
</evidence>
<dbReference type="Pfam" id="PF13407">
    <property type="entry name" value="Peripla_BP_4"/>
    <property type="match status" value="1"/>
</dbReference>
<comment type="caution">
    <text evidence="5">The sequence shown here is derived from an EMBL/GenBank/DDBJ whole genome shotgun (WGS) entry which is preliminary data.</text>
</comment>
<dbReference type="PROSITE" id="PS50932">
    <property type="entry name" value="HTH_LACI_2"/>
    <property type="match status" value="1"/>
</dbReference>
<keyword evidence="2" id="KW-0238">DNA-binding</keyword>
<dbReference type="GO" id="GO:0000976">
    <property type="term" value="F:transcription cis-regulatory region binding"/>
    <property type="evidence" value="ECO:0007669"/>
    <property type="project" value="TreeGrafter"/>
</dbReference>
<sequence length="340" mass="38123">MKPITLKDLALKLNISVTTVSKALKGYSDVSKSTRDAVFALAEEMNYTPNSVAVNLRTRQTNTIGVIIPTIVHQFFSKVIDGIIEEAEKKGYLVITLQSNESVKLEKKQIDLLLNKRVDGILISLANDQKEIKHLQKVINKKTPLVLFDKISKSLVCSKVVINDREAAYNAVTHLIQSGCKKIAHFRGPLNPQNSIDRYLGYRKALEDNNIKFDKSLIYTCEDVSFEEGYKFAEDIYEKNKDIDAVFAITDLVAVGAIAYFNENNIAVPNQISVIGFSNWFMSSVISPSLTTVDQPGYKMGKKALKLLFKEMNAQKKGKEFIPETIVLPTKIIKRNSTLI</sequence>
<evidence type="ECO:0000313" key="5">
    <source>
        <dbReference type="EMBL" id="REE83326.1"/>
    </source>
</evidence>
<accession>A0A3D9S1Y9</accession>
<gene>
    <name evidence="5" type="ORF">BX611_0615</name>
</gene>
<dbReference type="Gene3D" id="1.10.260.40">
    <property type="entry name" value="lambda repressor-like DNA-binding domains"/>
    <property type="match status" value="1"/>
</dbReference>
<dbReference type="Pfam" id="PF00356">
    <property type="entry name" value="LacI"/>
    <property type="match status" value="1"/>
</dbReference>
<dbReference type="SMART" id="SM00354">
    <property type="entry name" value="HTH_LACI"/>
    <property type="match status" value="1"/>
</dbReference>
<keyword evidence="3" id="KW-0804">Transcription</keyword>
<evidence type="ECO:0000313" key="6">
    <source>
        <dbReference type="Proteomes" id="UP000256429"/>
    </source>
</evidence>
<dbReference type="CDD" id="cd01392">
    <property type="entry name" value="HTH_LacI"/>
    <property type="match status" value="1"/>
</dbReference>
<dbReference type="PANTHER" id="PTHR30146:SF109">
    <property type="entry name" value="HTH-TYPE TRANSCRIPTIONAL REGULATOR GALS"/>
    <property type="match status" value="1"/>
</dbReference>
<evidence type="ECO:0000256" key="1">
    <source>
        <dbReference type="ARBA" id="ARBA00023015"/>
    </source>
</evidence>
<dbReference type="EMBL" id="QTTQ01000009">
    <property type="protein sequence ID" value="REE83326.1"/>
    <property type="molecule type" value="Genomic_DNA"/>
</dbReference>
<evidence type="ECO:0000259" key="4">
    <source>
        <dbReference type="PROSITE" id="PS50932"/>
    </source>
</evidence>
<evidence type="ECO:0000256" key="2">
    <source>
        <dbReference type="ARBA" id="ARBA00023125"/>
    </source>
</evidence>
<dbReference type="Proteomes" id="UP000256429">
    <property type="component" value="Unassembled WGS sequence"/>
</dbReference>
<organism evidence="5 6">
    <name type="scientific">Lutibacter oceani</name>
    <dbReference type="NCBI Taxonomy" id="1853311"/>
    <lineage>
        <taxon>Bacteria</taxon>
        <taxon>Pseudomonadati</taxon>
        <taxon>Bacteroidota</taxon>
        <taxon>Flavobacteriia</taxon>
        <taxon>Flavobacteriales</taxon>
        <taxon>Flavobacteriaceae</taxon>
        <taxon>Lutibacter</taxon>
    </lineage>
</organism>
<feature type="domain" description="HTH lacI-type" evidence="4">
    <location>
        <begin position="4"/>
        <end position="58"/>
    </location>
</feature>
<dbReference type="InterPro" id="IPR000843">
    <property type="entry name" value="HTH_LacI"/>
</dbReference>
<protein>
    <submittedName>
        <fullName evidence="5">LacI family transcriptional regulator</fullName>
    </submittedName>
</protein>
<name>A0A3D9S1Y9_9FLAO</name>
<keyword evidence="1" id="KW-0805">Transcription regulation</keyword>
<dbReference type="PANTHER" id="PTHR30146">
    <property type="entry name" value="LACI-RELATED TRANSCRIPTIONAL REPRESSOR"/>
    <property type="match status" value="1"/>
</dbReference>